<dbReference type="AlphaFoldDB" id="A4ZH38"/>
<dbReference type="GO" id="GO:0016020">
    <property type="term" value="C:membrane"/>
    <property type="evidence" value="ECO:0007669"/>
    <property type="project" value="UniProtKB-SubCell"/>
</dbReference>
<comment type="subcellular location">
    <subcellularLocation>
        <location evidence="2">Membrane</location>
        <topology evidence="2">Multi-pass membrane protein</topology>
    </subcellularLocation>
</comment>
<keyword evidence="8 11" id="KW-1133">Transmembrane helix</keyword>
<dbReference type="GO" id="GO:0046872">
    <property type="term" value="F:metal ion binding"/>
    <property type="evidence" value="ECO:0007669"/>
    <property type="project" value="UniProtKB-KW"/>
</dbReference>
<evidence type="ECO:0000256" key="5">
    <source>
        <dbReference type="ARBA" id="ARBA00022692"/>
    </source>
</evidence>
<keyword evidence="4 13" id="KW-0645">Protease</keyword>
<evidence type="ECO:0000256" key="6">
    <source>
        <dbReference type="ARBA" id="ARBA00022801"/>
    </source>
</evidence>
<dbReference type="EC" id="3.4.24.-" evidence="11"/>
<dbReference type="PANTHER" id="PTHR42837">
    <property type="entry name" value="REGULATOR OF SIGMA-E PROTEASE RSEP"/>
    <property type="match status" value="1"/>
</dbReference>
<comment type="cofactor">
    <cofactor evidence="1 11">
        <name>Zn(2+)</name>
        <dbReference type="ChEBI" id="CHEBI:29105"/>
    </cofactor>
</comment>
<dbReference type="CDD" id="cd23081">
    <property type="entry name" value="cpPDZ_EcRseP-like"/>
    <property type="match status" value="1"/>
</dbReference>
<keyword evidence="10 11" id="KW-0472">Membrane</keyword>
<evidence type="ECO:0000256" key="4">
    <source>
        <dbReference type="ARBA" id="ARBA00022670"/>
    </source>
</evidence>
<dbReference type="GO" id="GO:0006508">
    <property type="term" value="P:proteolysis"/>
    <property type="evidence" value="ECO:0007669"/>
    <property type="project" value="UniProtKB-KW"/>
</dbReference>
<dbReference type="SMART" id="SM00228">
    <property type="entry name" value="PDZ"/>
    <property type="match status" value="1"/>
</dbReference>
<keyword evidence="5 11" id="KW-0812">Transmembrane</keyword>
<evidence type="ECO:0000259" key="12">
    <source>
        <dbReference type="SMART" id="SM00228"/>
    </source>
</evidence>
<organism evidence="13">
    <name type="scientific">Lactobacillus helveticus CNRZ32</name>
    <dbReference type="NCBI Taxonomy" id="326425"/>
    <lineage>
        <taxon>Bacteria</taxon>
        <taxon>Bacillati</taxon>
        <taxon>Bacillota</taxon>
        <taxon>Bacilli</taxon>
        <taxon>Lactobacillales</taxon>
        <taxon>Lactobacillaceae</taxon>
        <taxon>Lactobacillus</taxon>
    </lineage>
</organism>
<dbReference type="EMBL" id="DQ826106">
    <property type="protein sequence ID" value="ABI13546.1"/>
    <property type="molecule type" value="Genomic_DNA"/>
</dbReference>
<gene>
    <name evidence="13" type="primary">eep</name>
</gene>
<sequence>MFTRRNLLKGILIFLIVFGLLVFVHEFGHFIVAKKSGILVQEFSIGMGPKLFQIRRNPTIYTIRWLPLGGYVRLAGSDDESKLDPGMTVILQLNDQDEVVRIDASESDMPIEGIPVQVTKADLVDDLIIEGYENGDENKPVTYHVNHDATIIEKNGTELIIAPRDTQFNEAKVWQKLATNFAGPFMNILLGFVVFLIWTFTVPGPATTTIQSTTNGSPAQIAKIKSGDRIVVINGQKINNFEQVTEKVNQSKGKSLKFELSKDGSTRTVVIKPKAHLVQKQKVYQIGIVAKSNENAGVKLKRGWDTAVSTTGLIFNTVGNLFRHFSLNKLSGPVGIYSQTSQVSQMGFTYVLAFLAMISINLGIVNLIPIPGLDGGKLLLNLIELVRGKPISEEHEAIVELIGFGLLLVLIIAVTGNDIYRYFIK</sequence>
<dbReference type="NCBIfam" id="TIGR00054">
    <property type="entry name" value="RIP metalloprotease RseP"/>
    <property type="match status" value="1"/>
</dbReference>
<evidence type="ECO:0000256" key="3">
    <source>
        <dbReference type="ARBA" id="ARBA00007931"/>
    </source>
</evidence>
<proteinExistence type="inferred from homology"/>
<dbReference type="Pfam" id="PF02163">
    <property type="entry name" value="Peptidase_M50"/>
    <property type="match status" value="1"/>
</dbReference>
<evidence type="ECO:0000256" key="8">
    <source>
        <dbReference type="ARBA" id="ARBA00022989"/>
    </source>
</evidence>
<evidence type="ECO:0000256" key="7">
    <source>
        <dbReference type="ARBA" id="ARBA00022833"/>
    </source>
</evidence>
<dbReference type="InterPro" id="IPR036034">
    <property type="entry name" value="PDZ_sf"/>
</dbReference>
<evidence type="ECO:0000256" key="9">
    <source>
        <dbReference type="ARBA" id="ARBA00023049"/>
    </source>
</evidence>
<evidence type="ECO:0000256" key="10">
    <source>
        <dbReference type="ARBA" id="ARBA00023136"/>
    </source>
</evidence>
<feature type="transmembrane region" description="Helical" evidence="11">
    <location>
        <begin position="348"/>
        <end position="370"/>
    </location>
</feature>
<keyword evidence="7 11" id="KW-0862">Zinc</keyword>
<evidence type="ECO:0000256" key="1">
    <source>
        <dbReference type="ARBA" id="ARBA00001947"/>
    </source>
</evidence>
<feature type="domain" description="PDZ" evidence="12">
    <location>
        <begin position="196"/>
        <end position="264"/>
    </location>
</feature>
<dbReference type="GO" id="GO:0004222">
    <property type="term" value="F:metalloendopeptidase activity"/>
    <property type="evidence" value="ECO:0007669"/>
    <property type="project" value="InterPro"/>
</dbReference>
<dbReference type="SUPFAM" id="SSF50156">
    <property type="entry name" value="PDZ domain-like"/>
    <property type="match status" value="1"/>
</dbReference>
<dbReference type="CDD" id="cd06163">
    <property type="entry name" value="S2P-M50_PDZ_RseP-like"/>
    <property type="match status" value="1"/>
</dbReference>
<dbReference type="InterPro" id="IPR008915">
    <property type="entry name" value="Peptidase_M50"/>
</dbReference>
<comment type="similarity">
    <text evidence="3 11">Belongs to the peptidase M50B family.</text>
</comment>
<reference evidence="13" key="1">
    <citation type="journal article" date="2007" name="Appl. Environ. Microbiol.">
        <title>Comparative high-density microarray analysis of gene expression during growth of Lactobacillus helveticus in milk versus rich culture medium.</title>
        <authorList>
            <person name="Smeianov V.V."/>
            <person name="Wechter P."/>
            <person name="Broadbent J.R."/>
            <person name="Hughes J.E."/>
            <person name="Rodriguez B.T."/>
            <person name="Christensen T.K."/>
            <person name="Ardo Y."/>
            <person name="Steele J.L."/>
        </authorList>
    </citation>
    <scope>NUCLEOTIDE SEQUENCE</scope>
    <source>
        <strain evidence="13">CNRZ32</strain>
    </source>
</reference>
<dbReference type="PANTHER" id="PTHR42837:SF2">
    <property type="entry name" value="MEMBRANE METALLOPROTEASE ARASP2, CHLOROPLASTIC-RELATED"/>
    <property type="match status" value="1"/>
</dbReference>
<protein>
    <recommendedName>
        <fullName evidence="11">Zinc metalloprotease</fullName>
        <ecNumber evidence="11">3.4.24.-</ecNumber>
    </recommendedName>
</protein>
<dbReference type="InterPro" id="IPR004387">
    <property type="entry name" value="Pept_M50_Zn"/>
</dbReference>
<keyword evidence="9 11" id="KW-0482">Metalloprotease</keyword>
<keyword evidence="6 11" id="KW-0378">Hydrolase</keyword>
<accession>A4ZH38</accession>
<name>A4ZH38_LACHE</name>
<feature type="transmembrane region" description="Helical" evidence="11">
    <location>
        <begin position="181"/>
        <end position="202"/>
    </location>
</feature>
<keyword evidence="11" id="KW-0479">Metal-binding</keyword>
<evidence type="ECO:0000313" key="13">
    <source>
        <dbReference type="EMBL" id="ABI13546.1"/>
    </source>
</evidence>
<dbReference type="Gene3D" id="2.30.42.10">
    <property type="match status" value="1"/>
</dbReference>
<evidence type="ECO:0000256" key="11">
    <source>
        <dbReference type="RuleBase" id="RU362031"/>
    </source>
</evidence>
<evidence type="ECO:0000256" key="2">
    <source>
        <dbReference type="ARBA" id="ARBA00004141"/>
    </source>
</evidence>
<feature type="transmembrane region" description="Helical" evidence="11">
    <location>
        <begin position="397"/>
        <end position="420"/>
    </location>
</feature>
<dbReference type="InterPro" id="IPR001478">
    <property type="entry name" value="PDZ"/>
</dbReference>
<feature type="transmembrane region" description="Helical" evidence="11">
    <location>
        <begin position="12"/>
        <end position="32"/>
    </location>
</feature>